<protein>
    <submittedName>
        <fullName evidence="2">Uncharacterized protein</fullName>
    </submittedName>
</protein>
<gene>
    <name evidence="2" type="ORF">EPR50_G00000510</name>
</gene>
<dbReference type="STRING" id="8167.A0A484DMS5"/>
<organism evidence="2 3">
    <name type="scientific">Perca flavescens</name>
    <name type="common">American yellow perch</name>
    <name type="synonym">Morone flavescens</name>
    <dbReference type="NCBI Taxonomy" id="8167"/>
    <lineage>
        <taxon>Eukaryota</taxon>
        <taxon>Metazoa</taxon>
        <taxon>Chordata</taxon>
        <taxon>Craniata</taxon>
        <taxon>Vertebrata</taxon>
        <taxon>Euteleostomi</taxon>
        <taxon>Actinopterygii</taxon>
        <taxon>Neopterygii</taxon>
        <taxon>Teleostei</taxon>
        <taxon>Neoteleostei</taxon>
        <taxon>Acanthomorphata</taxon>
        <taxon>Eupercaria</taxon>
        <taxon>Perciformes</taxon>
        <taxon>Percoidei</taxon>
        <taxon>Percidae</taxon>
        <taxon>Percinae</taxon>
        <taxon>Perca</taxon>
    </lineage>
</organism>
<dbReference type="EMBL" id="SCKG01000001">
    <property type="protein sequence ID" value="TDH16696.1"/>
    <property type="molecule type" value="Genomic_DNA"/>
</dbReference>
<reference evidence="2 3" key="1">
    <citation type="submission" date="2019-01" db="EMBL/GenBank/DDBJ databases">
        <title>A chromosome-scale genome assembly of the yellow perch, Perca flavescens.</title>
        <authorList>
            <person name="Feron R."/>
            <person name="Morvezen R."/>
            <person name="Bestin A."/>
            <person name="Haffray P."/>
            <person name="Klopp C."/>
            <person name="Zahm M."/>
            <person name="Cabau C."/>
            <person name="Roques C."/>
            <person name="Donnadieu C."/>
            <person name="Bouchez O."/>
            <person name="Christie M."/>
            <person name="Larson W."/>
            <person name="Guiguen Y."/>
        </authorList>
    </citation>
    <scope>NUCLEOTIDE SEQUENCE [LARGE SCALE GENOMIC DNA]</scope>
    <source>
        <strain evidence="2">YP-PL-M2</strain>
        <tissue evidence="2">Blood</tissue>
    </source>
</reference>
<evidence type="ECO:0000313" key="2">
    <source>
        <dbReference type="EMBL" id="TDH16696.1"/>
    </source>
</evidence>
<comment type="caution">
    <text evidence="2">The sequence shown here is derived from an EMBL/GenBank/DDBJ whole genome shotgun (WGS) entry which is preliminary data.</text>
</comment>
<proteinExistence type="predicted"/>
<sequence>MEPRLRDNLRVVFVLILFSAGSSEHDLDWKFCGTWRHGKRSLMLNVNLTTGCSEISVSANDSSLSIDGQITAQCMQSDGIDLRMFVLESQEETPFCLYWEPILGQLKLQLNHKKEAR</sequence>
<feature type="chain" id="PRO_5019719035" evidence="1">
    <location>
        <begin position="24"/>
        <end position="117"/>
    </location>
</feature>
<accession>A0A484DMS5</accession>
<dbReference type="Proteomes" id="UP000295070">
    <property type="component" value="Chromosome 1"/>
</dbReference>
<keyword evidence="3" id="KW-1185">Reference proteome</keyword>
<evidence type="ECO:0000313" key="3">
    <source>
        <dbReference type="Proteomes" id="UP000295070"/>
    </source>
</evidence>
<feature type="signal peptide" evidence="1">
    <location>
        <begin position="1"/>
        <end position="23"/>
    </location>
</feature>
<dbReference type="AlphaFoldDB" id="A0A484DMS5"/>
<name>A0A484DMS5_PERFV</name>
<evidence type="ECO:0000256" key="1">
    <source>
        <dbReference type="SAM" id="SignalP"/>
    </source>
</evidence>
<keyword evidence="1" id="KW-0732">Signal</keyword>